<dbReference type="InterPro" id="IPR016024">
    <property type="entry name" value="ARM-type_fold"/>
</dbReference>
<evidence type="ECO:0000259" key="4">
    <source>
        <dbReference type="Pfam" id="PF04802"/>
    </source>
</evidence>
<dbReference type="InterPro" id="IPR055236">
    <property type="entry name" value="EVH1_PP4R3"/>
</dbReference>
<feature type="region of interest" description="Disordered" evidence="3">
    <location>
        <begin position="792"/>
        <end position="874"/>
    </location>
</feature>
<dbReference type="EMBL" id="JAPFFL010000006">
    <property type="protein sequence ID" value="KAJ6720972.1"/>
    <property type="molecule type" value="Genomic_DNA"/>
</dbReference>
<feature type="domain" description="Serine/threonine-protein phosphatase 4 regulatory subunit 3-like central" evidence="4">
    <location>
        <begin position="147"/>
        <end position="635"/>
    </location>
</feature>
<keyword evidence="2" id="KW-0539">Nucleus</keyword>
<organism evidence="6 7">
    <name type="scientific">Salix viminalis</name>
    <name type="common">Common osier</name>
    <name type="synonym">Basket willow</name>
    <dbReference type="NCBI Taxonomy" id="40686"/>
    <lineage>
        <taxon>Eukaryota</taxon>
        <taxon>Viridiplantae</taxon>
        <taxon>Streptophyta</taxon>
        <taxon>Embryophyta</taxon>
        <taxon>Tracheophyta</taxon>
        <taxon>Spermatophyta</taxon>
        <taxon>Magnoliopsida</taxon>
        <taxon>eudicotyledons</taxon>
        <taxon>Gunneridae</taxon>
        <taxon>Pentapetalae</taxon>
        <taxon>rosids</taxon>
        <taxon>fabids</taxon>
        <taxon>Malpighiales</taxon>
        <taxon>Salicaceae</taxon>
        <taxon>Saliceae</taxon>
        <taxon>Salix</taxon>
    </lineage>
</organism>
<feature type="compositionally biased region" description="Basic and acidic residues" evidence="3">
    <location>
        <begin position="722"/>
        <end position="731"/>
    </location>
</feature>
<dbReference type="InterPro" id="IPR011993">
    <property type="entry name" value="PH-like_dom_sf"/>
</dbReference>
<feature type="compositionally biased region" description="Basic and acidic residues" evidence="3">
    <location>
        <begin position="809"/>
        <end position="819"/>
    </location>
</feature>
<name>A0A9Q0Z4F4_SALVM</name>
<reference evidence="6" key="2">
    <citation type="journal article" date="2023" name="Int. J. Mol. Sci.">
        <title>De Novo Assembly and Annotation of 11 Diverse Shrub Willow (Salix) Genomes Reveals Novel Gene Organization in Sex-Linked Regions.</title>
        <authorList>
            <person name="Hyden B."/>
            <person name="Feng K."/>
            <person name="Yates T.B."/>
            <person name="Jawdy S."/>
            <person name="Cereghino C."/>
            <person name="Smart L.B."/>
            <person name="Muchero W."/>
        </authorList>
    </citation>
    <scope>NUCLEOTIDE SEQUENCE [LARGE SCALE GENOMIC DNA]</scope>
    <source>
        <tissue evidence="6">Shoot tip</tissue>
    </source>
</reference>
<feature type="compositionally biased region" description="Polar residues" evidence="3">
    <location>
        <begin position="678"/>
        <end position="695"/>
    </location>
</feature>
<protein>
    <submittedName>
        <fullName evidence="6">ATP SYNTHASE GAMMA-RELATED</fullName>
    </submittedName>
</protein>
<dbReference type="GO" id="GO:0072542">
    <property type="term" value="F:protein phosphatase activator activity"/>
    <property type="evidence" value="ECO:0007669"/>
    <property type="project" value="TreeGrafter"/>
</dbReference>
<comment type="subcellular location">
    <subcellularLocation>
        <location evidence="1">Nucleus</location>
    </subcellularLocation>
</comment>
<feature type="compositionally biased region" description="Basic and acidic residues" evidence="3">
    <location>
        <begin position="832"/>
        <end position="841"/>
    </location>
</feature>
<evidence type="ECO:0000313" key="7">
    <source>
        <dbReference type="Proteomes" id="UP001151529"/>
    </source>
</evidence>
<dbReference type="GO" id="GO:0005654">
    <property type="term" value="C:nucleoplasm"/>
    <property type="evidence" value="ECO:0007669"/>
    <property type="project" value="TreeGrafter"/>
</dbReference>
<evidence type="ECO:0000256" key="2">
    <source>
        <dbReference type="ARBA" id="ARBA00023242"/>
    </source>
</evidence>
<dbReference type="GO" id="GO:0030289">
    <property type="term" value="C:protein phosphatase 4 complex"/>
    <property type="evidence" value="ECO:0007669"/>
    <property type="project" value="TreeGrafter"/>
</dbReference>
<dbReference type="Gene3D" id="1.25.10.10">
    <property type="entry name" value="Leucine-rich Repeat Variant"/>
    <property type="match status" value="1"/>
</dbReference>
<feature type="region of interest" description="Disordered" evidence="3">
    <location>
        <begin position="660"/>
        <end position="767"/>
    </location>
</feature>
<keyword evidence="7" id="KW-1185">Reference proteome</keyword>
<dbReference type="InterPro" id="IPR006887">
    <property type="entry name" value="P4R3-like_central_dom"/>
</dbReference>
<proteinExistence type="predicted"/>
<dbReference type="OrthoDB" id="27483at2759"/>
<dbReference type="PANTHER" id="PTHR23318">
    <property type="entry name" value="ATP SYNTHASE GAMMA-RELATED"/>
    <property type="match status" value="1"/>
</dbReference>
<dbReference type="InterPro" id="IPR011989">
    <property type="entry name" value="ARM-like"/>
</dbReference>
<dbReference type="AlphaFoldDB" id="A0A9Q0Z4F4"/>
<evidence type="ECO:0000259" key="5">
    <source>
        <dbReference type="Pfam" id="PF22972"/>
    </source>
</evidence>
<evidence type="ECO:0000256" key="3">
    <source>
        <dbReference type="SAM" id="MobiDB-lite"/>
    </source>
</evidence>
<evidence type="ECO:0000256" key="1">
    <source>
        <dbReference type="ARBA" id="ARBA00004123"/>
    </source>
</evidence>
<reference evidence="6" key="1">
    <citation type="submission" date="2022-11" db="EMBL/GenBank/DDBJ databases">
        <authorList>
            <person name="Hyden B.L."/>
            <person name="Feng K."/>
            <person name="Yates T."/>
            <person name="Jawdy S."/>
            <person name="Smart L.B."/>
            <person name="Muchero W."/>
        </authorList>
    </citation>
    <scope>NUCLEOTIDE SEQUENCE</scope>
    <source>
        <tissue evidence="6">Shoot tip</tissue>
    </source>
</reference>
<accession>A0A9Q0Z4F4</accession>
<dbReference type="SUPFAM" id="SSF50729">
    <property type="entry name" value="PH domain-like"/>
    <property type="match status" value="1"/>
</dbReference>
<feature type="compositionally biased region" description="Acidic residues" evidence="3">
    <location>
        <begin position="712"/>
        <end position="721"/>
    </location>
</feature>
<gene>
    <name evidence="6" type="ORF">OIU85_024108</name>
</gene>
<dbReference type="Pfam" id="PF22972">
    <property type="entry name" value="EVH1_PP4R3"/>
    <property type="match status" value="1"/>
</dbReference>
<dbReference type="Pfam" id="PF04802">
    <property type="entry name" value="PP4R3"/>
    <property type="match status" value="1"/>
</dbReference>
<feature type="compositionally biased region" description="Basic and acidic residues" evidence="3">
    <location>
        <begin position="750"/>
        <end position="759"/>
    </location>
</feature>
<comment type="caution">
    <text evidence="6">The sequence shown here is derived from an EMBL/GenBank/DDBJ whole genome shotgun (WGS) entry which is preliminary data.</text>
</comment>
<feature type="compositionally biased region" description="Acidic residues" evidence="3">
    <location>
        <begin position="662"/>
        <end position="677"/>
    </location>
</feature>
<dbReference type="Proteomes" id="UP001151529">
    <property type="component" value="Chromosome 10"/>
</dbReference>
<dbReference type="SUPFAM" id="SSF48371">
    <property type="entry name" value="ARM repeat"/>
    <property type="match status" value="1"/>
</dbReference>
<feature type="domain" description="PP4R3 EVH1-like" evidence="5">
    <location>
        <begin position="15"/>
        <end position="114"/>
    </location>
</feature>
<sequence>MGAQEKSQANSNSIQRVKVYRLNDDGKWDDQGTGHVTVDYLERSEELGVYVIDEEDNETLLLHRITPDDIYRKQEDTIISWRDPEFSTELALSFQETAGCSYIWEQICNVQRSLHFSTLNSEAFHSMNSELRELPAVELSTLPLILKTMSESGIADQMRLTDLILNDQDFFPKLMDVFRICEDLENIDGLHMIFKIVRGIIMLNSPQIFEKIFGDELIMDVIGSLEYDPDISHIQHHRNFLKEHVVFKEAIPIRDPHVLSKIHQTYRVGYLKDVVLARILDEGTVANLNSIIHANNAVVVSLLKDDSTFIQELFARLRSPATSAESKKNLVYFLHEFCSLSKSLQMVQQLRLFRDLMNEGIFDIIADTLQSEDKKIVLTGTDILILFLNQDPNLLRSYVVRQEGIRLLGLLVKGMITDFGDDMHCQFLEILRSLLDSYTLSGAQRDNIIEIFYEKHLGQLIDVITASCPNEEVPSSSGKSSGFGERVDTRNGMKPEILSNICELLCFCVLHHPYRIKCNFLLDNLIEKVLTLTRRKEKYLVVAAVRFVRTILSRHDEHLINHFVKNNLLKPIVDAFVRNGDRYNLLNSAILELFEFIRKENLKSLLKYIVDSFWNELVKFEHLTSIQSLKVKYEQCLEQCGAKSTGDILDPRKRNDERALEKEEEDYFNEDSDEEDTASASHTQKPQAQSVSSNGVAAGYPSLSPRSSGLVDYDDDEDDEDYRPPPKKQQETPEADEGNIESLGMKRKLLSKDKEPELVKKRRLGKQSKAREGVFAALCSTLSHAVLPSKKAETAVHATPEDGNEGPIEESHQENDPDILRTCSDNNSTSGEENHKEKDPACPKSCSDCLHSTSENGQMVGDDGPLISPPKSSPEMTAMTGEGMAFFGGAELKGGRLTFMAFNYGRRGYCIVPPRFRRKYAWERGPNASYQPL</sequence>
<dbReference type="InterPro" id="IPR051137">
    <property type="entry name" value="PP4R3-like"/>
</dbReference>
<dbReference type="PANTHER" id="PTHR23318:SF0">
    <property type="entry name" value="SERINE_THREONINE-PROTEIN PHOSPHATASE 4 REGULATORY SUBUNIT 3"/>
    <property type="match status" value="1"/>
</dbReference>
<dbReference type="Gene3D" id="2.30.29.30">
    <property type="entry name" value="Pleckstrin-homology domain (PH domain)/Phosphotyrosine-binding domain (PTB)"/>
    <property type="match status" value="1"/>
</dbReference>
<evidence type="ECO:0000313" key="6">
    <source>
        <dbReference type="EMBL" id="KAJ6720972.1"/>
    </source>
</evidence>